<reference evidence="1 2" key="1">
    <citation type="journal article" date="2019" name="PLoS Biol.">
        <title>Sex chromosomes control vertical transmission of feminizing Wolbachia symbionts in an isopod.</title>
        <authorList>
            <person name="Becking T."/>
            <person name="Chebbi M.A."/>
            <person name="Giraud I."/>
            <person name="Moumen B."/>
            <person name="Laverre T."/>
            <person name="Caubet Y."/>
            <person name="Peccoud J."/>
            <person name="Gilbert C."/>
            <person name="Cordaux R."/>
        </authorList>
    </citation>
    <scope>NUCLEOTIDE SEQUENCE [LARGE SCALE GENOMIC DNA]</scope>
    <source>
        <strain evidence="1">ANa2</strain>
        <tissue evidence="1">Whole body excluding digestive tract and cuticle</tissue>
    </source>
</reference>
<evidence type="ECO:0000313" key="1">
    <source>
        <dbReference type="EMBL" id="KAB7498730.1"/>
    </source>
</evidence>
<protein>
    <submittedName>
        <fullName evidence="1">Uncharacterized protein</fullName>
    </submittedName>
</protein>
<proteinExistence type="predicted"/>
<dbReference type="AlphaFoldDB" id="A0A5N5T1D2"/>
<dbReference type="EMBL" id="SEYY01019049">
    <property type="protein sequence ID" value="KAB7498730.1"/>
    <property type="molecule type" value="Genomic_DNA"/>
</dbReference>
<name>A0A5N5T1D2_9CRUS</name>
<evidence type="ECO:0000313" key="2">
    <source>
        <dbReference type="Proteomes" id="UP000326759"/>
    </source>
</evidence>
<gene>
    <name evidence="1" type="ORF">Anas_02427</name>
</gene>
<accession>A0A5N5T1D2</accession>
<comment type="caution">
    <text evidence="1">The sequence shown here is derived from an EMBL/GenBank/DDBJ whole genome shotgun (WGS) entry which is preliminary data.</text>
</comment>
<organism evidence="1 2">
    <name type="scientific">Armadillidium nasatum</name>
    <dbReference type="NCBI Taxonomy" id="96803"/>
    <lineage>
        <taxon>Eukaryota</taxon>
        <taxon>Metazoa</taxon>
        <taxon>Ecdysozoa</taxon>
        <taxon>Arthropoda</taxon>
        <taxon>Crustacea</taxon>
        <taxon>Multicrustacea</taxon>
        <taxon>Malacostraca</taxon>
        <taxon>Eumalacostraca</taxon>
        <taxon>Peracarida</taxon>
        <taxon>Isopoda</taxon>
        <taxon>Oniscidea</taxon>
        <taxon>Crinocheta</taxon>
        <taxon>Armadillidiidae</taxon>
        <taxon>Armadillidium</taxon>
    </lineage>
</organism>
<keyword evidence="2" id="KW-1185">Reference proteome</keyword>
<dbReference type="Proteomes" id="UP000326759">
    <property type="component" value="Unassembled WGS sequence"/>
</dbReference>
<sequence length="67" mass="7900">MISLRLLSNLNYNSYFFLSLTTKLTSFKHCRFNLIKLHGKLFIIMGLPWAIEAFTSFASDETECYIW</sequence>